<comment type="caution">
    <text evidence="2">The sequence shown here is derived from an EMBL/GenBank/DDBJ whole genome shotgun (WGS) entry which is preliminary data.</text>
</comment>
<evidence type="ECO:0000256" key="1">
    <source>
        <dbReference type="SAM" id="MobiDB-lite"/>
    </source>
</evidence>
<protein>
    <submittedName>
        <fullName evidence="2">Uncharacterized protein</fullName>
    </submittedName>
</protein>
<dbReference type="EMBL" id="BMAV01018626">
    <property type="protein sequence ID" value="GFY71120.1"/>
    <property type="molecule type" value="Genomic_DNA"/>
</dbReference>
<proteinExistence type="predicted"/>
<reference evidence="2" key="1">
    <citation type="submission" date="2020-08" db="EMBL/GenBank/DDBJ databases">
        <title>Multicomponent nature underlies the extraordinary mechanical properties of spider dragline silk.</title>
        <authorList>
            <person name="Kono N."/>
            <person name="Nakamura H."/>
            <person name="Mori M."/>
            <person name="Yoshida Y."/>
            <person name="Ohtoshi R."/>
            <person name="Malay A.D."/>
            <person name="Moran D.A.P."/>
            <person name="Tomita M."/>
            <person name="Numata K."/>
            <person name="Arakawa K."/>
        </authorList>
    </citation>
    <scope>NUCLEOTIDE SEQUENCE</scope>
</reference>
<organism evidence="2 3">
    <name type="scientific">Trichonephila inaurata madagascariensis</name>
    <dbReference type="NCBI Taxonomy" id="2747483"/>
    <lineage>
        <taxon>Eukaryota</taxon>
        <taxon>Metazoa</taxon>
        <taxon>Ecdysozoa</taxon>
        <taxon>Arthropoda</taxon>
        <taxon>Chelicerata</taxon>
        <taxon>Arachnida</taxon>
        <taxon>Araneae</taxon>
        <taxon>Araneomorphae</taxon>
        <taxon>Entelegynae</taxon>
        <taxon>Araneoidea</taxon>
        <taxon>Nephilidae</taxon>
        <taxon>Trichonephila</taxon>
        <taxon>Trichonephila inaurata</taxon>
    </lineage>
</organism>
<dbReference type="Proteomes" id="UP000886998">
    <property type="component" value="Unassembled WGS sequence"/>
</dbReference>
<dbReference type="AlphaFoldDB" id="A0A8X7CMG5"/>
<feature type="region of interest" description="Disordered" evidence="1">
    <location>
        <begin position="1"/>
        <end position="26"/>
    </location>
</feature>
<evidence type="ECO:0000313" key="2">
    <source>
        <dbReference type="EMBL" id="GFY71120.1"/>
    </source>
</evidence>
<accession>A0A8X7CMG5</accession>
<sequence>MESKRSLDFESRAQMQSGERVKSDRLIPYSETGNRSAFRCAGTLLRRSEATDFSGATTKETSQLISTPKVRQIDDLCHSQLDNEGFVSRYHILSGFLS</sequence>
<feature type="compositionally biased region" description="Basic and acidic residues" evidence="1">
    <location>
        <begin position="1"/>
        <end position="11"/>
    </location>
</feature>
<name>A0A8X7CMG5_9ARAC</name>
<gene>
    <name evidence="2" type="ORF">TNIN_333811</name>
</gene>
<keyword evidence="3" id="KW-1185">Reference proteome</keyword>
<evidence type="ECO:0000313" key="3">
    <source>
        <dbReference type="Proteomes" id="UP000886998"/>
    </source>
</evidence>